<name>A0A8I1KKU1_9HYPH</name>
<keyword evidence="13" id="KW-0157">Chromophore</keyword>
<dbReference type="Proteomes" id="UP000623250">
    <property type="component" value="Unassembled WGS sequence"/>
</dbReference>
<evidence type="ECO:0000256" key="10">
    <source>
        <dbReference type="ARBA" id="ARBA00022842"/>
    </source>
</evidence>
<dbReference type="GO" id="GO:0046872">
    <property type="term" value="F:metal ion binding"/>
    <property type="evidence" value="ECO:0007669"/>
    <property type="project" value="UniProtKB-KW"/>
</dbReference>
<evidence type="ECO:0000256" key="11">
    <source>
        <dbReference type="ARBA" id="ARBA00022956"/>
    </source>
</evidence>
<dbReference type="PROSITE" id="PS00969">
    <property type="entry name" value="ANTENNA_COMP_BETA"/>
    <property type="match status" value="1"/>
</dbReference>
<dbReference type="Gene3D" id="1.20.5.250">
    <property type="match status" value="1"/>
</dbReference>
<evidence type="ECO:0000256" key="3">
    <source>
        <dbReference type="ARBA" id="ARBA00011052"/>
    </source>
</evidence>
<dbReference type="Pfam" id="PF00556">
    <property type="entry name" value="LHC"/>
    <property type="match status" value="1"/>
</dbReference>
<evidence type="ECO:0000256" key="13">
    <source>
        <dbReference type="ARBA" id="ARBA00022991"/>
    </source>
</evidence>
<dbReference type="GO" id="GO:0005886">
    <property type="term" value="C:plasma membrane"/>
    <property type="evidence" value="ECO:0007669"/>
    <property type="project" value="UniProtKB-SubCell"/>
</dbReference>
<dbReference type="InterPro" id="IPR023623">
    <property type="entry name" value="Antenna_beta_CS"/>
</dbReference>
<gene>
    <name evidence="18" type="ORF">JDN41_13140</name>
</gene>
<dbReference type="NCBIfam" id="NF040862">
    <property type="entry name" value="pufB_517_ASD"/>
    <property type="match status" value="1"/>
</dbReference>
<feature type="transmembrane region" description="Helical" evidence="16">
    <location>
        <begin position="21"/>
        <end position="42"/>
    </location>
</feature>
<keyword evidence="12 16" id="KW-1133">Transmembrane helix</keyword>
<evidence type="ECO:0000256" key="12">
    <source>
        <dbReference type="ARBA" id="ARBA00022989"/>
    </source>
</evidence>
<keyword evidence="15" id="KW-0437">Light-harvesting polypeptide</keyword>
<proteinExistence type="inferred from homology"/>
<comment type="subcellular location">
    <subcellularLocation>
        <location evidence="2">Cell inner membrane</location>
        <topology evidence="2">Single-pass type II membrane protein</topology>
    </subcellularLocation>
</comment>
<keyword evidence="14 16" id="KW-0472">Membrane</keyword>
<organism evidence="18 19">
    <name type="scientific">Rhodomicrobium udaipurense</name>
    <dbReference type="NCBI Taxonomy" id="1202716"/>
    <lineage>
        <taxon>Bacteria</taxon>
        <taxon>Pseudomonadati</taxon>
        <taxon>Pseudomonadota</taxon>
        <taxon>Alphaproteobacteria</taxon>
        <taxon>Hyphomicrobiales</taxon>
        <taxon>Hyphomicrobiaceae</taxon>
        <taxon>Rhodomicrobium</taxon>
    </lineage>
</organism>
<feature type="domain" description="Antenna complex alpha/beta subunit" evidence="17">
    <location>
        <begin position="16"/>
        <end position="49"/>
    </location>
</feature>
<dbReference type="SUPFAM" id="SSF56918">
    <property type="entry name" value="Light-harvesting complex subunits"/>
    <property type="match status" value="1"/>
</dbReference>
<dbReference type="InterPro" id="IPR023624">
    <property type="entry name" value="Antenna_beta_dom_sf"/>
</dbReference>
<evidence type="ECO:0000313" key="19">
    <source>
        <dbReference type="Proteomes" id="UP000623250"/>
    </source>
</evidence>
<dbReference type="GO" id="GO:0042314">
    <property type="term" value="F:bacteriochlorophyll binding"/>
    <property type="evidence" value="ECO:0007669"/>
    <property type="project" value="UniProtKB-KW"/>
</dbReference>
<evidence type="ECO:0000256" key="9">
    <source>
        <dbReference type="ARBA" id="ARBA00022723"/>
    </source>
</evidence>
<evidence type="ECO:0000313" key="18">
    <source>
        <dbReference type="EMBL" id="MBJ7544494.1"/>
    </source>
</evidence>
<accession>A0A8I1KKU1</accession>
<evidence type="ECO:0000256" key="4">
    <source>
        <dbReference type="ARBA" id="ARBA00011367"/>
    </source>
</evidence>
<dbReference type="InterPro" id="IPR000066">
    <property type="entry name" value="Antenna_a/b"/>
</dbReference>
<dbReference type="AlphaFoldDB" id="A0A8I1KKU1"/>
<dbReference type="InterPro" id="IPR035889">
    <property type="entry name" value="Light-harvesting_complex"/>
</dbReference>
<comment type="function">
    <text evidence="1">Antenna complexes are light-harvesting systems, which transfer the excitation energy to the reaction centers.</text>
</comment>
<dbReference type="InterPro" id="IPR002362">
    <property type="entry name" value="LHB-1/5"/>
</dbReference>
<keyword evidence="9" id="KW-0479">Metal-binding</keyword>
<comment type="caution">
    <text evidence="18">The sequence shown here is derived from an EMBL/GenBank/DDBJ whole genome shotgun (WGS) entry which is preliminary data.</text>
</comment>
<keyword evidence="11" id="KW-0076">Bacteriochlorophyll</keyword>
<keyword evidence="10" id="KW-0460">Magnesium</keyword>
<dbReference type="EMBL" id="JAEMUK010000079">
    <property type="protein sequence ID" value="MBJ7544494.1"/>
    <property type="molecule type" value="Genomic_DNA"/>
</dbReference>
<keyword evidence="8 16" id="KW-0812">Transmembrane</keyword>
<evidence type="ECO:0000256" key="14">
    <source>
        <dbReference type="ARBA" id="ARBA00023136"/>
    </source>
</evidence>
<evidence type="ECO:0000256" key="5">
    <source>
        <dbReference type="ARBA" id="ARBA00022475"/>
    </source>
</evidence>
<evidence type="ECO:0000256" key="2">
    <source>
        <dbReference type="ARBA" id="ARBA00004249"/>
    </source>
</evidence>
<keyword evidence="5" id="KW-1003">Cell membrane</keyword>
<comment type="subunit">
    <text evidence="4">The core complex is formed by different alpha and beta chains, binding bacteriochlorophyll molecules, and arranged most probably in tetrameric structures disposed around the reaction center. The non-pigmented gamma chains may constitute additional components.</text>
</comment>
<evidence type="ECO:0000256" key="16">
    <source>
        <dbReference type="SAM" id="Phobius"/>
    </source>
</evidence>
<dbReference type="GO" id="GO:0030077">
    <property type="term" value="C:plasma membrane light-harvesting complex"/>
    <property type="evidence" value="ECO:0007669"/>
    <property type="project" value="InterPro"/>
</dbReference>
<evidence type="ECO:0000256" key="1">
    <source>
        <dbReference type="ARBA" id="ARBA00002455"/>
    </source>
</evidence>
<evidence type="ECO:0000256" key="15">
    <source>
        <dbReference type="ARBA" id="ARBA00023243"/>
    </source>
</evidence>
<keyword evidence="19" id="KW-1185">Reference proteome</keyword>
<evidence type="ECO:0000256" key="8">
    <source>
        <dbReference type="ARBA" id="ARBA00022692"/>
    </source>
</evidence>
<reference evidence="18 19" key="1">
    <citation type="submission" date="2020-12" db="EMBL/GenBank/DDBJ databases">
        <title>Revised draft genomes of Rhodomicrobium vannielii ATCC 17100 and Rhodomicrobium udaipurense JA643.</title>
        <authorList>
            <person name="Conners E.M."/>
            <person name="Davenport E.J."/>
            <person name="Bose A."/>
        </authorList>
    </citation>
    <scope>NUCLEOTIDE SEQUENCE [LARGE SCALE GENOMIC DNA]</scope>
    <source>
        <strain evidence="18 19">JA643</strain>
    </source>
</reference>
<dbReference type="RefSeq" id="WP_013417911.1">
    <property type="nucleotide sequence ID" value="NZ_JAEMUK010000079.1"/>
</dbReference>
<evidence type="ECO:0000259" key="17">
    <source>
        <dbReference type="Pfam" id="PF00556"/>
    </source>
</evidence>
<evidence type="ECO:0000256" key="7">
    <source>
        <dbReference type="ARBA" id="ARBA00022549"/>
    </source>
</evidence>
<evidence type="ECO:0000256" key="6">
    <source>
        <dbReference type="ARBA" id="ARBA00022494"/>
    </source>
</evidence>
<keyword evidence="6" id="KW-0148">Chlorophyll</keyword>
<sequence length="72" mass="7930">MAQEERDVSLTGLTEGEAKEFHSIFVASFIGFTIVAIIAHVLSWNWRPWARPLADLGDGVQTAALTIVQYLA</sequence>
<dbReference type="GO" id="GO:0019684">
    <property type="term" value="P:photosynthesis, light reaction"/>
    <property type="evidence" value="ECO:0007669"/>
    <property type="project" value="InterPro"/>
</dbReference>
<comment type="similarity">
    <text evidence="3">Belongs to the antenna complex beta subunit family.</text>
</comment>
<protein>
    <submittedName>
        <fullName evidence="18">Light-harvesting protein</fullName>
    </submittedName>
</protein>
<keyword evidence="7" id="KW-0042">Antenna complex</keyword>
<dbReference type="PRINTS" id="PR00674">
    <property type="entry name" value="LIGHTHARVSTB"/>
</dbReference>